<dbReference type="PANTHER" id="PTHR32305:SF15">
    <property type="entry name" value="PROTEIN RHSA-RELATED"/>
    <property type="match status" value="1"/>
</dbReference>
<evidence type="ECO:0000256" key="1">
    <source>
        <dbReference type="ARBA" id="ARBA00004613"/>
    </source>
</evidence>
<dbReference type="Pfam" id="PF04717">
    <property type="entry name" value="Phage_base_V"/>
    <property type="match status" value="1"/>
</dbReference>
<name>A0ABV1YXC4_9HYPH</name>
<reference evidence="6 7" key="1">
    <citation type="journal article" date="2024" name="Proc. Natl. Acad. Sci. U.S.A.">
        <title>The evolutionary genomics of adaptation to stress in wild rhizobium bacteria.</title>
        <authorList>
            <person name="Kehlet-Delgado H."/>
            <person name="Montoya A.P."/>
            <person name="Jensen K.T."/>
            <person name="Wendlandt C.E."/>
            <person name="Dexheimer C."/>
            <person name="Roberts M."/>
            <person name="Torres Martinez L."/>
            <person name="Friesen M.L."/>
            <person name="Griffitts J.S."/>
            <person name="Porter S.S."/>
        </authorList>
    </citation>
    <scope>NUCLEOTIDE SEQUENCE [LARGE SCALE GENOMIC DNA]</scope>
    <source>
        <strain evidence="6 7">M0641</strain>
    </source>
</reference>
<dbReference type="Gene3D" id="2.40.50.230">
    <property type="entry name" value="Gp5 N-terminal domain"/>
    <property type="match status" value="1"/>
</dbReference>
<evidence type="ECO:0000259" key="4">
    <source>
        <dbReference type="Pfam" id="PF04717"/>
    </source>
</evidence>
<dbReference type="InterPro" id="IPR006531">
    <property type="entry name" value="Gp5/Vgr_OB"/>
</dbReference>
<feature type="domain" description="Gp5/Type VI secretion system Vgr C-terminal trimerisation" evidence="5">
    <location>
        <begin position="468"/>
        <end position="579"/>
    </location>
</feature>
<dbReference type="InterPro" id="IPR054030">
    <property type="entry name" value="Gp5_Vgr_C"/>
</dbReference>
<dbReference type="Pfam" id="PF22178">
    <property type="entry name" value="Gp5_trimer_C"/>
    <property type="match status" value="1"/>
</dbReference>
<dbReference type="Proteomes" id="UP001433071">
    <property type="component" value="Unassembled WGS sequence"/>
</dbReference>
<dbReference type="EMBL" id="JAMYQB010000005">
    <property type="protein sequence ID" value="MER9404134.1"/>
    <property type="molecule type" value="Genomic_DNA"/>
</dbReference>
<dbReference type="InterPro" id="IPR050708">
    <property type="entry name" value="T6SS_VgrG/RHS"/>
</dbReference>
<dbReference type="Gene3D" id="4.10.220.110">
    <property type="match status" value="1"/>
</dbReference>
<dbReference type="Gene3D" id="2.30.110.50">
    <property type="match status" value="1"/>
</dbReference>
<keyword evidence="7" id="KW-1185">Reference proteome</keyword>
<dbReference type="SUPFAM" id="SSF69349">
    <property type="entry name" value="Phage fibre proteins"/>
    <property type="match status" value="2"/>
</dbReference>
<evidence type="ECO:0000256" key="3">
    <source>
        <dbReference type="ARBA" id="ARBA00022525"/>
    </source>
</evidence>
<comment type="caution">
    <text evidence="6">The sequence shown here is derived from an EMBL/GenBank/DDBJ whole genome shotgun (WGS) entry which is preliminary data.</text>
</comment>
<dbReference type="NCBIfam" id="TIGR03361">
    <property type="entry name" value="VI_Rhs_Vgr"/>
    <property type="match status" value="1"/>
</dbReference>
<dbReference type="NCBIfam" id="TIGR01646">
    <property type="entry name" value="vgr_GE"/>
    <property type="match status" value="1"/>
</dbReference>
<dbReference type="Pfam" id="PF05954">
    <property type="entry name" value="Phage_GPD"/>
    <property type="match status" value="1"/>
</dbReference>
<comment type="subcellular location">
    <subcellularLocation>
        <location evidence="1">Secreted</location>
    </subcellularLocation>
</comment>
<dbReference type="PANTHER" id="PTHR32305">
    <property type="match status" value="1"/>
</dbReference>
<keyword evidence="3" id="KW-0964">Secreted</keyword>
<evidence type="ECO:0000256" key="2">
    <source>
        <dbReference type="ARBA" id="ARBA00005558"/>
    </source>
</evidence>
<evidence type="ECO:0000313" key="7">
    <source>
        <dbReference type="Proteomes" id="UP001433071"/>
    </source>
</evidence>
<evidence type="ECO:0000313" key="6">
    <source>
        <dbReference type="EMBL" id="MER9404134.1"/>
    </source>
</evidence>
<dbReference type="Gene3D" id="3.55.50.10">
    <property type="entry name" value="Baseplate protein-like domains"/>
    <property type="match status" value="1"/>
</dbReference>
<dbReference type="InterPro" id="IPR006533">
    <property type="entry name" value="T6SS_Vgr_RhsGE"/>
</dbReference>
<proteinExistence type="inferred from homology"/>
<organism evidence="6 7">
    <name type="scientific">Mesorhizobium caraganae</name>
    <dbReference type="NCBI Taxonomy" id="483206"/>
    <lineage>
        <taxon>Bacteria</taxon>
        <taxon>Pseudomonadati</taxon>
        <taxon>Pseudomonadota</taxon>
        <taxon>Alphaproteobacteria</taxon>
        <taxon>Hyphomicrobiales</taxon>
        <taxon>Phyllobacteriaceae</taxon>
        <taxon>Mesorhizobium</taxon>
    </lineage>
</organism>
<evidence type="ECO:0000259" key="5">
    <source>
        <dbReference type="Pfam" id="PF22178"/>
    </source>
</evidence>
<dbReference type="InterPro" id="IPR037026">
    <property type="entry name" value="Vgr_OB-fold_dom_sf"/>
</dbReference>
<dbReference type="RefSeq" id="WP_352557185.1">
    <property type="nucleotide sequence ID" value="NZ_JAMYQB010000005.1"/>
</dbReference>
<feature type="domain" description="Gp5/Type VI secretion system Vgr protein OB-fold" evidence="4">
    <location>
        <begin position="384"/>
        <end position="451"/>
    </location>
</feature>
<gene>
    <name evidence="6" type="primary">vgrG</name>
    <name evidence="6" type="ORF">NKI36_08730</name>
</gene>
<accession>A0ABV1YXC4</accession>
<protein>
    <submittedName>
        <fullName evidence="6">Type VI secretion system tip protein VgrG</fullName>
    </submittedName>
</protein>
<comment type="similarity">
    <text evidence="2">Belongs to the VgrG protein family.</text>
</comment>
<sequence length="777" mass="84273">MPSEQRAALVQTPVGAELLTFTHLVGRDEISRCLAYTVGFVSTNADIDPLKMLGGAVSIEGESDPKRWFSGLIAEFRLTRIEDRLAYYEAIVRPWLWFLGNTTDCRIFQDKTAVEIVEEIFSKYGGIAKFEKRLQGSYPPREYCVQYDESDLDFVQRLLEHEGIMYFFEHAEGEHKLILADAMSKLKPAPGYETVLYQFEGQGSRRDVEYITEWIPGSAVRPGAYAHTDYDFEKPAADLMAKSAQPFGHKQAAGENYRHPGAHLEVGRGDSLAAIRREEIQAPHMRIAAVGTVRGLFSGCTFKLDGFPRDDQNKEYLVVSAEYRLFDPGYRAGVDTDGENFKVVLGVAPTSVPYRPPRITARPIMRGPQTATVVGPSGEEIFTDKYARVKVQFHWDRLGKKDQKSSCFVRVSQTWAGSGWGFIQIPRIGQEVIVDFIEGNPDLPIITGRVYNASQMPPYGLPGNATQSGWKSNSSKGGGGYNELMFEDKAGSELVNFQAQKDHNLLIKHDRTKLVQHDQSDRIDHDAKHSVGHNLDEDVGNNKTVKVGVDQTTNIGSNDTETVGKNRSLTVGVDETINIGSNSTETIGKNHTQTVALLQTITVGAARVDSVGAAETRSVGAVQTNQIGASRSMTVGAGQTHTIGAADNWTIAAAQSVKIGADQSFAIGGGQSSQIGKGRSAKIAADDATDVGGGHSLKVGKGSGIQVAEDSSIKVGKNLIIDAGDSITLKCGSATITMKKNGNISIEGKDISVKGSGKININADSDVNIKGSTVHNN</sequence>
<dbReference type="SUPFAM" id="SSF69279">
    <property type="entry name" value="Phage tail proteins"/>
    <property type="match status" value="2"/>
</dbReference>
<dbReference type="SUPFAM" id="SSF69255">
    <property type="entry name" value="gp5 N-terminal domain-like"/>
    <property type="match status" value="1"/>
</dbReference>
<dbReference type="InterPro" id="IPR017847">
    <property type="entry name" value="T6SS_RhsGE_Vgr_subset"/>
</dbReference>